<sequence>MRPSLTEQRHAHAAAKIAEAQRTLATEVAKLVTGEDWRRFLDFQAKLHAYSPNNVMLAVAQHAQAFADGLVGSEHPTHLAGFHTWRALGRTVDRGQHGYAILAPCRYDRRVALDPNGQARPLAKDEAPGADEQVEKRRVLAGFRVEYVFDVSQTSGVPLPEPPRPTLLAGEAPAGLGAAVLEMIEELGFRVDTVPDASALQGANGQTNWGSRTVLIRADMDDAAMVKTLIHEAAHCVLHEGPPGQCLPRPVKEVEAESVAYVVASVHGMPTDGYSFPYVAGWFPLPAMSPSTTCTAEGGGSA</sequence>
<evidence type="ECO:0000313" key="2">
    <source>
        <dbReference type="EMBL" id="MST31888.1"/>
    </source>
</evidence>
<protein>
    <submittedName>
        <fullName evidence="2">Serine/arginine repetitive matrix protein 2</fullName>
    </submittedName>
</protein>
<name>A0ABW9QQX3_9ACTN</name>
<dbReference type="Pfam" id="PF08401">
    <property type="entry name" value="ArdcN"/>
    <property type="match status" value="1"/>
</dbReference>
<dbReference type="Proteomes" id="UP000437736">
    <property type="component" value="Unassembled WGS sequence"/>
</dbReference>
<gene>
    <name evidence="2" type="ORF">GHK86_03995</name>
</gene>
<dbReference type="InterPro" id="IPR013610">
    <property type="entry name" value="ArdC_N"/>
</dbReference>
<feature type="non-terminal residue" evidence="2">
    <location>
        <position position="302"/>
    </location>
</feature>
<comment type="caution">
    <text evidence="2">The sequence shown here is derived from an EMBL/GenBank/DDBJ whole genome shotgun (WGS) entry which is preliminary data.</text>
</comment>
<accession>A0ABW9QQX3</accession>
<proteinExistence type="predicted"/>
<organism evidence="2 3">
    <name type="scientific">Acidiferrimicrobium australe</name>
    <dbReference type="NCBI Taxonomy" id="2664430"/>
    <lineage>
        <taxon>Bacteria</taxon>
        <taxon>Bacillati</taxon>
        <taxon>Actinomycetota</taxon>
        <taxon>Acidimicrobiia</taxon>
        <taxon>Acidimicrobiales</taxon>
        <taxon>Acidimicrobiaceae</taxon>
        <taxon>Acidiferrimicrobium</taxon>
    </lineage>
</organism>
<reference evidence="2 3" key="1">
    <citation type="submission" date="2019-11" db="EMBL/GenBank/DDBJ databases">
        <title>Acidiferrimicrobium australis gen. nov., sp. nov., an acidophilic and obligately heterotrophic, member of the Actinobacteria that catalyses dissimilatory oxido- reduction of iron isolated from metal-rich acidic water in Chile.</title>
        <authorList>
            <person name="Gonzalez D."/>
            <person name="Huber K."/>
            <person name="Hedrich S."/>
            <person name="Rojas-Villalobos C."/>
            <person name="Quatrini R."/>
            <person name="Dinamarca M.A."/>
            <person name="Schwarz A."/>
            <person name="Canales C."/>
            <person name="Nancucheo I."/>
        </authorList>
    </citation>
    <scope>NUCLEOTIDE SEQUENCE [LARGE SCALE GENOMIC DNA]</scope>
    <source>
        <strain evidence="2 3">USS-CCA1</strain>
    </source>
</reference>
<evidence type="ECO:0000313" key="3">
    <source>
        <dbReference type="Proteomes" id="UP000437736"/>
    </source>
</evidence>
<feature type="domain" description="N-terminal" evidence="1">
    <location>
        <begin position="37"/>
        <end position="144"/>
    </location>
</feature>
<dbReference type="EMBL" id="WJHE01000165">
    <property type="protein sequence ID" value="MST31888.1"/>
    <property type="molecule type" value="Genomic_DNA"/>
</dbReference>
<keyword evidence="3" id="KW-1185">Reference proteome</keyword>
<evidence type="ECO:0000259" key="1">
    <source>
        <dbReference type="Pfam" id="PF08401"/>
    </source>
</evidence>